<name>A0A9D4VNR4_PEA</name>
<reference evidence="1 2" key="1">
    <citation type="journal article" date="2022" name="Nat. Genet.">
        <title>Improved pea reference genome and pan-genome highlight genomic features and evolutionary characteristics.</title>
        <authorList>
            <person name="Yang T."/>
            <person name="Liu R."/>
            <person name="Luo Y."/>
            <person name="Hu S."/>
            <person name="Wang D."/>
            <person name="Wang C."/>
            <person name="Pandey M.K."/>
            <person name="Ge S."/>
            <person name="Xu Q."/>
            <person name="Li N."/>
            <person name="Li G."/>
            <person name="Huang Y."/>
            <person name="Saxena R.K."/>
            <person name="Ji Y."/>
            <person name="Li M."/>
            <person name="Yan X."/>
            <person name="He Y."/>
            <person name="Liu Y."/>
            <person name="Wang X."/>
            <person name="Xiang C."/>
            <person name="Varshney R.K."/>
            <person name="Ding H."/>
            <person name="Gao S."/>
            <person name="Zong X."/>
        </authorList>
    </citation>
    <scope>NUCLEOTIDE SEQUENCE [LARGE SCALE GENOMIC DNA]</scope>
    <source>
        <strain evidence="1 2">cv. Zhongwan 6</strain>
    </source>
</reference>
<organism evidence="1 2">
    <name type="scientific">Pisum sativum</name>
    <name type="common">Garden pea</name>
    <name type="synonym">Lathyrus oleraceus</name>
    <dbReference type="NCBI Taxonomy" id="3888"/>
    <lineage>
        <taxon>Eukaryota</taxon>
        <taxon>Viridiplantae</taxon>
        <taxon>Streptophyta</taxon>
        <taxon>Embryophyta</taxon>
        <taxon>Tracheophyta</taxon>
        <taxon>Spermatophyta</taxon>
        <taxon>Magnoliopsida</taxon>
        <taxon>eudicotyledons</taxon>
        <taxon>Gunneridae</taxon>
        <taxon>Pentapetalae</taxon>
        <taxon>rosids</taxon>
        <taxon>fabids</taxon>
        <taxon>Fabales</taxon>
        <taxon>Fabaceae</taxon>
        <taxon>Papilionoideae</taxon>
        <taxon>50 kb inversion clade</taxon>
        <taxon>NPAAA clade</taxon>
        <taxon>Hologalegina</taxon>
        <taxon>IRL clade</taxon>
        <taxon>Fabeae</taxon>
        <taxon>Lathyrus</taxon>
    </lineage>
</organism>
<dbReference type="Gene3D" id="3.60.10.10">
    <property type="entry name" value="Endonuclease/exonuclease/phosphatase"/>
    <property type="match status" value="1"/>
</dbReference>
<dbReference type="AlphaFoldDB" id="A0A9D4VNR4"/>
<keyword evidence="2" id="KW-1185">Reference proteome</keyword>
<dbReference type="EMBL" id="JAMSHJ010000007">
    <property type="protein sequence ID" value="KAI5387344.1"/>
    <property type="molecule type" value="Genomic_DNA"/>
</dbReference>
<gene>
    <name evidence="1" type="ORF">KIW84_073465</name>
</gene>
<sequence>MEEKEIGELKELLNSHPDWISEWFSNIRPWKPDDVDNEKMTWLRVFGVPCHTWYPKFFEFINAPLDPLEKVVLSEAHVDGQDGLEKVGEKVSDGVSLEKSLCCSMNDGCLGKINLEKSVEENRTIPTSDMTEVIVKGLWGYDPLGWSAKGEVGKFGGVLIVWKLGSITPNYSFKGRADFGEWVVGDFNAVKNLTEKFGKVAYRMNMEMVEFSDFIDHMDLIDMPTIGNTLYWSSAVGGIASRINRLLVLEGPIEAWNIMGQEIGARDISNHIPVWTKSSNLN</sequence>
<dbReference type="Gramene" id="Psat07G0346500-T1">
    <property type="protein sequence ID" value="KAI5387344.1"/>
    <property type="gene ID" value="KIW84_073465"/>
</dbReference>
<evidence type="ECO:0000313" key="2">
    <source>
        <dbReference type="Proteomes" id="UP001058974"/>
    </source>
</evidence>
<dbReference type="Proteomes" id="UP001058974">
    <property type="component" value="Chromosome 7"/>
</dbReference>
<evidence type="ECO:0008006" key="3">
    <source>
        <dbReference type="Google" id="ProtNLM"/>
    </source>
</evidence>
<evidence type="ECO:0000313" key="1">
    <source>
        <dbReference type="EMBL" id="KAI5387344.1"/>
    </source>
</evidence>
<dbReference type="InterPro" id="IPR036691">
    <property type="entry name" value="Endo/exonu/phosph_ase_sf"/>
</dbReference>
<proteinExistence type="predicted"/>
<accession>A0A9D4VNR4</accession>
<protein>
    <recommendedName>
        <fullName evidence="3">DUF4283 domain-containing protein</fullName>
    </recommendedName>
</protein>
<comment type="caution">
    <text evidence="1">The sequence shown here is derived from an EMBL/GenBank/DDBJ whole genome shotgun (WGS) entry which is preliminary data.</text>
</comment>
<dbReference type="SUPFAM" id="SSF56219">
    <property type="entry name" value="DNase I-like"/>
    <property type="match status" value="1"/>
</dbReference>